<proteinExistence type="inferred from homology"/>
<dbReference type="EMBL" id="SPLM01000038">
    <property type="protein sequence ID" value="TMW65007.1"/>
    <property type="molecule type" value="Genomic_DNA"/>
</dbReference>
<dbReference type="OrthoDB" id="6612291at2759"/>
<evidence type="ECO:0000256" key="4">
    <source>
        <dbReference type="ARBA" id="ARBA00022989"/>
    </source>
</evidence>
<dbReference type="InterPro" id="IPR050360">
    <property type="entry name" value="MFS_Sugar_Transporters"/>
</dbReference>
<evidence type="ECO:0000256" key="7">
    <source>
        <dbReference type="SAM" id="SignalP"/>
    </source>
</evidence>
<feature type="transmembrane region" description="Helical" evidence="6">
    <location>
        <begin position="188"/>
        <end position="210"/>
    </location>
</feature>
<evidence type="ECO:0000313" key="10">
    <source>
        <dbReference type="Proteomes" id="UP000794436"/>
    </source>
</evidence>
<comment type="similarity">
    <text evidence="2">Belongs to the major facilitator superfamily. Sugar transporter (TC 2.A.1.1) family.</text>
</comment>
<reference evidence="9" key="1">
    <citation type="submission" date="2019-03" db="EMBL/GenBank/DDBJ databases">
        <title>Long read genome sequence of the mycoparasitic Pythium oligandrum ATCC 38472 isolated from sugarbeet rhizosphere.</title>
        <authorList>
            <person name="Gaulin E."/>
        </authorList>
    </citation>
    <scope>NUCLEOTIDE SEQUENCE</scope>
    <source>
        <strain evidence="9">ATCC 38472_TT</strain>
    </source>
</reference>
<comment type="caution">
    <text evidence="9">The sequence shown here is derived from an EMBL/GenBank/DDBJ whole genome shotgun (WGS) entry which is preliminary data.</text>
</comment>
<keyword evidence="5 6" id="KW-0472">Membrane</keyword>
<dbReference type="PROSITE" id="PS00217">
    <property type="entry name" value="SUGAR_TRANSPORT_2"/>
    <property type="match status" value="1"/>
</dbReference>
<feature type="signal peptide" evidence="7">
    <location>
        <begin position="1"/>
        <end position="24"/>
    </location>
</feature>
<feature type="transmembrane region" description="Helical" evidence="6">
    <location>
        <begin position="303"/>
        <end position="322"/>
    </location>
</feature>
<feature type="domain" description="Major facilitator superfamily (MFS) profile" evidence="8">
    <location>
        <begin position="12"/>
        <end position="464"/>
    </location>
</feature>
<dbReference type="PANTHER" id="PTHR48022">
    <property type="entry name" value="PLASTIDIC GLUCOSE TRANSPORTER 4"/>
    <property type="match status" value="1"/>
</dbReference>
<dbReference type="PROSITE" id="PS00216">
    <property type="entry name" value="SUGAR_TRANSPORT_1"/>
    <property type="match status" value="1"/>
</dbReference>
<evidence type="ECO:0000259" key="8">
    <source>
        <dbReference type="PROSITE" id="PS50850"/>
    </source>
</evidence>
<keyword evidence="10" id="KW-1185">Reference proteome</keyword>
<evidence type="ECO:0000256" key="1">
    <source>
        <dbReference type="ARBA" id="ARBA00004141"/>
    </source>
</evidence>
<organism evidence="9 10">
    <name type="scientific">Pythium oligandrum</name>
    <name type="common">Mycoparasitic fungus</name>
    <dbReference type="NCBI Taxonomy" id="41045"/>
    <lineage>
        <taxon>Eukaryota</taxon>
        <taxon>Sar</taxon>
        <taxon>Stramenopiles</taxon>
        <taxon>Oomycota</taxon>
        <taxon>Peronosporomycetes</taxon>
        <taxon>Pythiales</taxon>
        <taxon>Pythiaceae</taxon>
        <taxon>Pythium</taxon>
    </lineage>
</organism>
<dbReference type="Proteomes" id="UP000794436">
    <property type="component" value="Unassembled WGS sequence"/>
</dbReference>
<dbReference type="Gene3D" id="1.20.1250.20">
    <property type="entry name" value="MFS general substrate transporter like domains"/>
    <property type="match status" value="1"/>
</dbReference>
<keyword evidence="3 6" id="KW-0812">Transmembrane</keyword>
<evidence type="ECO:0000256" key="5">
    <source>
        <dbReference type="ARBA" id="ARBA00023136"/>
    </source>
</evidence>
<dbReference type="GO" id="GO:0005351">
    <property type="term" value="F:carbohydrate:proton symporter activity"/>
    <property type="evidence" value="ECO:0007669"/>
    <property type="project" value="TreeGrafter"/>
</dbReference>
<dbReference type="InterPro" id="IPR020846">
    <property type="entry name" value="MFS_dom"/>
</dbReference>
<feature type="transmembrane region" description="Helical" evidence="6">
    <location>
        <begin position="369"/>
        <end position="390"/>
    </location>
</feature>
<keyword evidence="7" id="KW-0732">Signal</keyword>
<feature type="transmembrane region" description="Helical" evidence="6">
    <location>
        <begin position="98"/>
        <end position="118"/>
    </location>
</feature>
<sequence length="501" mass="53956">MSEGSRTGAIFTCLFVSLVGVVQAYFTGVTSYIYYTDSFINDFCVGKYGSYEDCTSFTSRLPEKWKTFELWMQATGTLGGVVGALLGAQIADSFGRRAAIITGALIAAIATVVMSVTPAGVRELLYAMSVVQGLGIGTLWTAPFLYIVEVAPKGSRGLFGAFNTLAVLGGSYAAFGVFALLVNRSNEWRIEVGLGAVPPVLLVLGSFCIAESPRWIFLTKGSNAAESELQRIRRTQDVSAELEAINDQVSACGSIGGWNSMLEFAVLKRVLVVNVLLAYLIAGGYNLLYVTARIAMRDFISNINIKVFLFLVVEILALLVALRQVDHSGRTRLLKVGAIALTLANLIVGISQAAGCDGEIIGDGECQSAVNVVIFVTVVIASFIYCMSWYPVTTIYPFEIFPVHVRAKATGLSFAINALFVFLVSWIQNSVDTGYLSSNAYFFIHAGIGLLCAVFIHAMCPETKGVFLEQTEHMFASTTARAGHHEQSAPIQGGKPTMQMV</sequence>
<feature type="transmembrane region" description="Helical" evidence="6">
    <location>
        <begin position="70"/>
        <end position="91"/>
    </location>
</feature>
<dbReference type="SUPFAM" id="SSF103473">
    <property type="entry name" value="MFS general substrate transporter"/>
    <property type="match status" value="1"/>
</dbReference>
<comment type="subcellular location">
    <subcellularLocation>
        <location evidence="1">Membrane</location>
        <topology evidence="1">Multi-pass membrane protein</topology>
    </subcellularLocation>
</comment>
<feature type="transmembrane region" description="Helical" evidence="6">
    <location>
        <begin position="124"/>
        <end position="148"/>
    </location>
</feature>
<gene>
    <name evidence="9" type="ORF">Poli38472_009174</name>
</gene>
<dbReference type="PANTHER" id="PTHR48022:SF2">
    <property type="entry name" value="PLASTIDIC GLUCOSE TRANSPORTER 4"/>
    <property type="match status" value="1"/>
</dbReference>
<evidence type="ECO:0000256" key="2">
    <source>
        <dbReference type="ARBA" id="ARBA00010992"/>
    </source>
</evidence>
<evidence type="ECO:0000256" key="6">
    <source>
        <dbReference type="SAM" id="Phobius"/>
    </source>
</evidence>
<accession>A0A8K1CMD7</accession>
<keyword evidence="4 6" id="KW-1133">Transmembrane helix</keyword>
<protein>
    <recommendedName>
        <fullName evidence="8">Major facilitator superfamily (MFS) profile domain-containing protein</fullName>
    </recommendedName>
</protein>
<dbReference type="Pfam" id="PF00083">
    <property type="entry name" value="Sugar_tr"/>
    <property type="match status" value="1"/>
</dbReference>
<feature type="transmembrane region" description="Helical" evidence="6">
    <location>
        <begin position="440"/>
        <end position="460"/>
    </location>
</feature>
<feature type="transmembrane region" description="Helical" evidence="6">
    <location>
        <begin position="411"/>
        <end position="428"/>
    </location>
</feature>
<evidence type="ECO:0000256" key="3">
    <source>
        <dbReference type="ARBA" id="ARBA00022692"/>
    </source>
</evidence>
<name>A0A8K1CMD7_PYTOL</name>
<feature type="transmembrane region" description="Helical" evidence="6">
    <location>
        <begin position="334"/>
        <end position="354"/>
    </location>
</feature>
<dbReference type="InterPro" id="IPR005829">
    <property type="entry name" value="Sugar_transporter_CS"/>
</dbReference>
<dbReference type="InterPro" id="IPR036259">
    <property type="entry name" value="MFS_trans_sf"/>
</dbReference>
<evidence type="ECO:0000313" key="9">
    <source>
        <dbReference type="EMBL" id="TMW65007.1"/>
    </source>
</evidence>
<dbReference type="InterPro" id="IPR005828">
    <property type="entry name" value="MFS_sugar_transport-like"/>
</dbReference>
<dbReference type="GO" id="GO:0016020">
    <property type="term" value="C:membrane"/>
    <property type="evidence" value="ECO:0007669"/>
    <property type="project" value="UniProtKB-SubCell"/>
</dbReference>
<feature type="transmembrane region" description="Helical" evidence="6">
    <location>
        <begin position="160"/>
        <end position="182"/>
    </location>
</feature>
<dbReference type="AlphaFoldDB" id="A0A8K1CMD7"/>
<feature type="chain" id="PRO_5035444696" description="Major facilitator superfamily (MFS) profile domain-containing protein" evidence="7">
    <location>
        <begin position="25"/>
        <end position="501"/>
    </location>
</feature>
<feature type="transmembrane region" description="Helical" evidence="6">
    <location>
        <begin position="270"/>
        <end position="291"/>
    </location>
</feature>
<dbReference type="PROSITE" id="PS50850">
    <property type="entry name" value="MFS"/>
    <property type="match status" value="1"/>
</dbReference>